<evidence type="ECO:0000256" key="1">
    <source>
        <dbReference type="ARBA" id="ARBA00022679"/>
    </source>
</evidence>
<dbReference type="InterPro" id="IPR013767">
    <property type="entry name" value="PAS_fold"/>
</dbReference>
<dbReference type="KEGG" id="uli:ETAA1_56280"/>
<dbReference type="EC" id="2.7.13.3" evidence="5"/>
<dbReference type="GO" id="GO:0016020">
    <property type="term" value="C:membrane"/>
    <property type="evidence" value="ECO:0007669"/>
    <property type="project" value="InterPro"/>
</dbReference>
<dbReference type="InterPro" id="IPR050482">
    <property type="entry name" value="Sensor_HK_TwoCompSys"/>
</dbReference>
<dbReference type="GO" id="GO:0046983">
    <property type="term" value="F:protein dimerization activity"/>
    <property type="evidence" value="ECO:0007669"/>
    <property type="project" value="InterPro"/>
</dbReference>
<dbReference type="SMART" id="SM00091">
    <property type="entry name" value="PAS"/>
    <property type="match status" value="1"/>
</dbReference>
<dbReference type="GO" id="GO:0000155">
    <property type="term" value="F:phosphorelay sensor kinase activity"/>
    <property type="evidence" value="ECO:0007669"/>
    <property type="project" value="InterPro"/>
</dbReference>
<dbReference type="AlphaFoldDB" id="A0A517Y1K0"/>
<dbReference type="Gene3D" id="3.30.450.20">
    <property type="entry name" value="PAS domain"/>
    <property type="match status" value="1"/>
</dbReference>
<protein>
    <submittedName>
        <fullName evidence="5">Sensor protein FixL</fullName>
        <ecNumber evidence="5">2.7.13.3</ecNumber>
    </submittedName>
</protein>
<evidence type="ECO:0000313" key="6">
    <source>
        <dbReference type="Proteomes" id="UP000319576"/>
    </source>
</evidence>
<keyword evidence="3" id="KW-0902">Two-component regulatory system</keyword>
<dbReference type="SUPFAM" id="SSF55785">
    <property type="entry name" value="PYP-like sensor domain (PAS domain)"/>
    <property type="match status" value="1"/>
</dbReference>
<reference evidence="5 6" key="1">
    <citation type="submission" date="2019-02" db="EMBL/GenBank/DDBJ databases">
        <title>Deep-cultivation of Planctomycetes and their phenomic and genomic characterization uncovers novel biology.</title>
        <authorList>
            <person name="Wiegand S."/>
            <person name="Jogler M."/>
            <person name="Boedeker C."/>
            <person name="Pinto D."/>
            <person name="Vollmers J."/>
            <person name="Rivas-Marin E."/>
            <person name="Kohn T."/>
            <person name="Peeters S.H."/>
            <person name="Heuer A."/>
            <person name="Rast P."/>
            <person name="Oberbeckmann S."/>
            <person name="Bunk B."/>
            <person name="Jeske O."/>
            <person name="Meyerdierks A."/>
            <person name="Storesund J.E."/>
            <person name="Kallscheuer N."/>
            <person name="Luecker S."/>
            <person name="Lage O.M."/>
            <person name="Pohl T."/>
            <person name="Merkel B.J."/>
            <person name="Hornburger P."/>
            <person name="Mueller R.-W."/>
            <person name="Bruemmer F."/>
            <person name="Labrenz M."/>
            <person name="Spormann A.M."/>
            <person name="Op den Camp H."/>
            <person name="Overmann J."/>
            <person name="Amann R."/>
            <person name="Jetten M.S.M."/>
            <person name="Mascher T."/>
            <person name="Medema M.H."/>
            <person name="Devos D.P."/>
            <person name="Kaster A.-K."/>
            <person name="Ovreas L."/>
            <person name="Rohde M."/>
            <person name="Galperin M.Y."/>
            <person name="Jogler C."/>
        </authorList>
    </citation>
    <scope>NUCLEOTIDE SEQUENCE [LARGE SCALE GENOMIC DNA]</scope>
    <source>
        <strain evidence="5 6">ETA_A1</strain>
    </source>
</reference>
<dbReference type="EMBL" id="CP036273">
    <property type="protein sequence ID" value="QDU23624.1"/>
    <property type="molecule type" value="Genomic_DNA"/>
</dbReference>
<dbReference type="RefSeq" id="WP_145243855.1">
    <property type="nucleotide sequence ID" value="NZ_CP036273.1"/>
</dbReference>
<dbReference type="SUPFAM" id="SSF55874">
    <property type="entry name" value="ATPase domain of HSP90 chaperone/DNA topoisomerase II/histidine kinase"/>
    <property type="match status" value="1"/>
</dbReference>
<evidence type="ECO:0000256" key="2">
    <source>
        <dbReference type="ARBA" id="ARBA00022777"/>
    </source>
</evidence>
<gene>
    <name evidence="5" type="primary">fixL_2</name>
    <name evidence="5" type="ORF">ETAA1_56280</name>
</gene>
<name>A0A517Y1K0_9BACT</name>
<dbReference type="Gene3D" id="1.20.5.1930">
    <property type="match status" value="1"/>
</dbReference>
<dbReference type="InterPro" id="IPR011712">
    <property type="entry name" value="Sig_transdc_His_kin_sub3_dim/P"/>
</dbReference>
<feature type="domain" description="PAS" evidence="4">
    <location>
        <begin position="46"/>
        <end position="116"/>
    </location>
</feature>
<dbReference type="Pfam" id="PF00989">
    <property type="entry name" value="PAS"/>
    <property type="match status" value="1"/>
</dbReference>
<dbReference type="Pfam" id="PF07730">
    <property type="entry name" value="HisKA_3"/>
    <property type="match status" value="1"/>
</dbReference>
<evidence type="ECO:0000259" key="4">
    <source>
        <dbReference type="PROSITE" id="PS50112"/>
    </source>
</evidence>
<dbReference type="InterPro" id="IPR000014">
    <property type="entry name" value="PAS"/>
</dbReference>
<accession>A0A517Y1K0</accession>
<dbReference type="CDD" id="cd00130">
    <property type="entry name" value="PAS"/>
    <property type="match status" value="1"/>
</dbReference>
<dbReference type="InterPro" id="IPR036890">
    <property type="entry name" value="HATPase_C_sf"/>
</dbReference>
<keyword evidence="2" id="KW-0418">Kinase</keyword>
<keyword evidence="6" id="KW-1185">Reference proteome</keyword>
<dbReference type="NCBIfam" id="TIGR00229">
    <property type="entry name" value="sensory_box"/>
    <property type="match status" value="1"/>
</dbReference>
<dbReference type="InterPro" id="IPR003594">
    <property type="entry name" value="HATPase_dom"/>
</dbReference>
<dbReference type="CDD" id="cd16917">
    <property type="entry name" value="HATPase_UhpB-NarQ-NarX-like"/>
    <property type="match status" value="1"/>
</dbReference>
<dbReference type="OrthoDB" id="290376at2"/>
<dbReference type="InterPro" id="IPR035965">
    <property type="entry name" value="PAS-like_dom_sf"/>
</dbReference>
<dbReference type="Pfam" id="PF02518">
    <property type="entry name" value="HATPase_c"/>
    <property type="match status" value="1"/>
</dbReference>
<dbReference type="GO" id="GO:0006355">
    <property type="term" value="P:regulation of DNA-templated transcription"/>
    <property type="evidence" value="ECO:0007669"/>
    <property type="project" value="InterPro"/>
</dbReference>
<sequence>MCSRRVLDVSVTATLLRPVDGAAPAVSLTERDLTARKRLEQDLRERSDRTTAILEAAADPIITFAGSGVVESVNRAAERAFGWPAAELVGRSLDTLLARCDRTRHESYVTALMNAGAEKAGGGDREVACVRRDGTTFPADLTVGRVDHLDRFVAVIRDTTERERLEREVLEIAAAEQERIGRELHDSVGQELTGLRLMTEALVGDLRDRGAEELGLAVRVSDGLRDALARVRALSRGLVAAEVDAAGLGPALAALADRVRETTRVGCTFEPAGTPRLPDAAASHLLRIAEEAVTNALRHAGATRVWITLTAGDAATELRVGDDGRGFTTAEAEAAGGLGLKLMRYRAGRIGASFRLDTGPAGTLVVCSLLAGAADAR</sequence>
<proteinExistence type="predicted"/>
<dbReference type="Gene3D" id="3.30.565.10">
    <property type="entry name" value="Histidine kinase-like ATPase, C-terminal domain"/>
    <property type="match status" value="1"/>
</dbReference>
<dbReference type="PROSITE" id="PS50112">
    <property type="entry name" value="PAS"/>
    <property type="match status" value="1"/>
</dbReference>
<dbReference type="SMART" id="SM00387">
    <property type="entry name" value="HATPase_c"/>
    <property type="match status" value="1"/>
</dbReference>
<evidence type="ECO:0000313" key="5">
    <source>
        <dbReference type="EMBL" id="QDU23624.1"/>
    </source>
</evidence>
<dbReference type="PANTHER" id="PTHR24421">
    <property type="entry name" value="NITRATE/NITRITE SENSOR PROTEIN NARX-RELATED"/>
    <property type="match status" value="1"/>
</dbReference>
<organism evidence="5 6">
    <name type="scientific">Urbifossiella limnaea</name>
    <dbReference type="NCBI Taxonomy" id="2528023"/>
    <lineage>
        <taxon>Bacteria</taxon>
        <taxon>Pseudomonadati</taxon>
        <taxon>Planctomycetota</taxon>
        <taxon>Planctomycetia</taxon>
        <taxon>Gemmatales</taxon>
        <taxon>Gemmataceae</taxon>
        <taxon>Urbifossiella</taxon>
    </lineage>
</organism>
<dbReference type="Proteomes" id="UP000319576">
    <property type="component" value="Chromosome"/>
</dbReference>
<keyword evidence="1 5" id="KW-0808">Transferase</keyword>
<evidence type="ECO:0000256" key="3">
    <source>
        <dbReference type="ARBA" id="ARBA00023012"/>
    </source>
</evidence>